<dbReference type="Proteomes" id="UP001054837">
    <property type="component" value="Unassembled WGS sequence"/>
</dbReference>
<sequence>MCIAASRFIQTSKERPDLFDSQQQRKGFLKPIHPSAFMLKNSFDMYCILTLSSLSRLQEESVKNGIQNTFGEKISKCREYCFCANKSQSFYKRH</sequence>
<dbReference type="AlphaFoldDB" id="A0AAV4T1X1"/>
<dbReference type="EMBL" id="BPLQ01008889">
    <property type="protein sequence ID" value="GIY40114.1"/>
    <property type="molecule type" value="Genomic_DNA"/>
</dbReference>
<organism evidence="1 2">
    <name type="scientific">Caerostris darwini</name>
    <dbReference type="NCBI Taxonomy" id="1538125"/>
    <lineage>
        <taxon>Eukaryota</taxon>
        <taxon>Metazoa</taxon>
        <taxon>Ecdysozoa</taxon>
        <taxon>Arthropoda</taxon>
        <taxon>Chelicerata</taxon>
        <taxon>Arachnida</taxon>
        <taxon>Araneae</taxon>
        <taxon>Araneomorphae</taxon>
        <taxon>Entelegynae</taxon>
        <taxon>Araneoidea</taxon>
        <taxon>Araneidae</taxon>
        <taxon>Caerostris</taxon>
    </lineage>
</organism>
<reference evidence="1 2" key="1">
    <citation type="submission" date="2021-06" db="EMBL/GenBank/DDBJ databases">
        <title>Caerostris darwini draft genome.</title>
        <authorList>
            <person name="Kono N."/>
            <person name="Arakawa K."/>
        </authorList>
    </citation>
    <scope>NUCLEOTIDE SEQUENCE [LARGE SCALE GENOMIC DNA]</scope>
</reference>
<evidence type="ECO:0000313" key="2">
    <source>
        <dbReference type="Proteomes" id="UP001054837"/>
    </source>
</evidence>
<proteinExistence type="predicted"/>
<name>A0AAV4T1X1_9ARAC</name>
<keyword evidence="2" id="KW-1185">Reference proteome</keyword>
<gene>
    <name evidence="1" type="ORF">CDAR_47321</name>
</gene>
<accession>A0AAV4T1X1</accession>
<evidence type="ECO:0000313" key="1">
    <source>
        <dbReference type="EMBL" id="GIY40114.1"/>
    </source>
</evidence>
<comment type="caution">
    <text evidence="1">The sequence shown here is derived from an EMBL/GenBank/DDBJ whole genome shotgun (WGS) entry which is preliminary data.</text>
</comment>
<protein>
    <submittedName>
        <fullName evidence="1">Uncharacterized protein</fullName>
    </submittedName>
</protein>